<organism evidence="3 4">
    <name type="scientific">Thelephora terrestris</name>
    <dbReference type="NCBI Taxonomy" id="56493"/>
    <lineage>
        <taxon>Eukaryota</taxon>
        <taxon>Fungi</taxon>
        <taxon>Dikarya</taxon>
        <taxon>Basidiomycota</taxon>
        <taxon>Agaricomycotina</taxon>
        <taxon>Agaricomycetes</taxon>
        <taxon>Thelephorales</taxon>
        <taxon>Thelephoraceae</taxon>
        <taxon>Thelephora</taxon>
    </lineage>
</organism>
<feature type="region of interest" description="Disordered" evidence="1">
    <location>
        <begin position="419"/>
        <end position="459"/>
    </location>
</feature>
<dbReference type="PROSITE" id="PS50011">
    <property type="entry name" value="PROTEIN_KINASE_DOM"/>
    <property type="match status" value="1"/>
</dbReference>
<feature type="domain" description="Protein kinase" evidence="2">
    <location>
        <begin position="140"/>
        <end position="420"/>
    </location>
</feature>
<dbReference type="InterPro" id="IPR011009">
    <property type="entry name" value="Kinase-like_dom_sf"/>
</dbReference>
<reference evidence="3" key="2">
    <citation type="submission" date="2020-11" db="EMBL/GenBank/DDBJ databases">
        <authorList>
            <consortium name="DOE Joint Genome Institute"/>
            <person name="Kuo A."/>
            <person name="Miyauchi S."/>
            <person name="Kiss E."/>
            <person name="Drula E."/>
            <person name="Kohler A."/>
            <person name="Sanchez-Garcia M."/>
            <person name="Andreopoulos B."/>
            <person name="Barry K.W."/>
            <person name="Bonito G."/>
            <person name="Buee M."/>
            <person name="Carver A."/>
            <person name="Chen C."/>
            <person name="Cichocki N."/>
            <person name="Clum A."/>
            <person name="Culley D."/>
            <person name="Crous P.W."/>
            <person name="Fauchery L."/>
            <person name="Girlanda M."/>
            <person name="Hayes R."/>
            <person name="Keri Z."/>
            <person name="Labutti K."/>
            <person name="Lipzen A."/>
            <person name="Lombard V."/>
            <person name="Magnuson J."/>
            <person name="Maillard F."/>
            <person name="Morin E."/>
            <person name="Murat C."/>
            <person name="Nolan M."/>
            <person name="Ohm R."/>
            <person name="Pangilinan J."/>
            <person name="Pereira M."/>
            <person name="Perotto S."/>
            <person name="Peter M."/>
            <person name="Riley R."/>
            <person name="Sitrit Y."/>
            <person name="Stielow B."/>
            <person name="Szollosi G."/>
            <person name="Zifcakova L."/>
            <person name="Stursova M."/>
            <person name="Spatafora J.W."/>
            <person name="Tedersoo L."/>
            <person name="Vaario L.-M."/>
            <person name="Yamada A."/>
            <person name="Yan M."/>
            <person name="Wang P."/>
            <person name="Xu J."/>
            <person name="Bruns T."/>
            <person name="Baldrian P."/>
            <person name="Vilgalys R."/>
            <person name="Henrissat B."/>
            <person name="Grigoriev I.V."/>
            <person name="Hibbett D."/>
            <person name="Nagy L.G."/>
            <person name="Martin F.M."/>
        </authorList>
    </citation>
    <scope>NUCLEOTIDE SEQUENCE</scope>
    <source>
        <strain evidence="3">UH-Tt-Lm1</strain>
    </source>
</reference>
<dbReference type="InterPro" id="IPR000719">
    <property type="entry name" value="Prot_kinase_dom"/>
</dbReference>
<dbReference type="OrthoDB" id="10252171at2759"/>
<accession>A0A9P6H783</accession>
<keyword evidence="4" id="KW-1185">Reference proteome</keyword>
<proteinExistence type="predicted"/>
<feature type="compositionally biased region" description="Polar residues" evidence="1">
    <location>
        <begin position="419"/>
        <end position="431"/>
    </location>
</feature>
<evidence type="ECO:0000313" key="4">
    <source>
        <dbReference type="Proteomes" id="UP000736335"/>
    </source>
</evidence>
<dbReference type="SUPFAM" id="SSF56112">
    <property type="entry name" value="Protein kinase-like (PK-like)"/>
    <property type="match status" value="1"/>
</dbReference>
<gene>
    <name evidence="3" type="ORF">BJ322DRAFT_280121</name>
</gene>
<keyword evidence="3" id="KW-0808">Transferase</keyword>
<dbReference type="InterPro" id="IPR001245">
    <property type="entry name" value="Ser-Thr/Tyr_kinase_cat_dom"/>
</dbReference>
<dbReference type="PROSITE" id="PS00108">
    <property type="entry name" value="PROTEIN_KINASE_ST"/>
    <property type="match status" value="1"/>
</dbReference>
<reference evidence="3" key="1">
    <citation type="journal article" date="2020" name="Nat. Commun.">
        <title>Large-scale genome sequencing of mycorrhizal fungi provides insights into the early evolution of symbiotic traits.</title>
        <authorList>
            <person name="Miyauchi S."/>
            <person name="Kiss E."/>
            <person name="Kuo A."/>
            <person name="Drula E."/>
            <person name="Kohler A."/>
            <person name="Sanchez-Garcia M."/>
            <person name="Morin E."/>
            <person name="Andreopoulos B."/>
            <person name="Barry K.W."/>
            <person name="Bonito G."/>
            <person name="Buee M."/>
            <person name="Carver A."/>
            <person name="Chen C."/>
            <person name="Cichocki N."/>
            <person name="Clum A."/>
            <person name="Culley D."/>
            <person name="Crous P.W."/>
            <person name="Fauchery L."/>
            <person name="Girlanda M."/>
            <person name="Hayes R.D."/>
            <person name="Keri Z."/>
            <person name="LaButti K."/>
            <person name="Lipzen A."/>
            <person name="Lombard V."/>
            <person name="Magnuson J."/>
            <person name="Maillard F."/>
            <person name="Murat C."/>
            <person name="Nolan M."/>
            <person name="Ohm R.A."/>
            <person name="Pangilinan J."/>
            <person name="Pereira M.F."/>
            <person name="Perotto S."/>
            <person name="Peter M."/>
            <person name="Pfister S."/>
            <person name="Riley R."/>
            <person name="Sitrit Y."/>
            <person name="Stielow J.B."/>
            <person name="Szollosi G."/>
            <person name="Zifcakova L."/>
            <person name="Stursova M."/>
            <person name="Spatafora J.W."/>
            <person name="Tedersoo L."/>
            <person name="Vaario L.M."/>
            <person name="Yamada A."/>
            <person name="Yan M."/>
            <person name="Wang P."/>
            <person name="Xu J."/>
            <person name="Bruns T."/>
            <person name="Baldrian P."/>
            <person name="Vilgalys R."/>
            <person name="Dunand C."/>
            <person name="Henrissat B."/>
            <person name="Grigoriev I.V."/>
            <person name="Hibbett D."/>
            <person name="Nagy L.G."/>
            <person name="Martin F.M."/>
        </authorList>
    </citation>
    <scope>NUCLEOTIDE SEQUENCE</scope>
    <source>
        <strain evidence="3">UH-Tt-Lm1</strain>
    </source>
</reference>
<evidence type="ECO:0000259" key="2">
    <source>
        <dbReference type="PROSITE" id="PS50011"/>
    </source>
</evidence>
<comment type="caution">
    <text evidence="3">The sequence shown here is derived from an EMBL/GenBank/DDBJ whole genome shotgun (WGS) entry which is preliminary data.</text>
</comment>
<dbReference type="PANTHER" id="PTHR44329">
    <property type="entry name" value="SERINE/THREONINE-PROTEIN KINASE TNNI3K-RELATED"/>
    <property type="match status" value="1"/>
</dbReference>
<dbReference type="Pfam" id="PF07714">
    <property type="entry name" value="PK_Tyr_Ser-Thr"/>
    <property type="match status" value="1"/>
</dbReference>
<keyword evidence="3" id="KW-0418">Kinase</keyword>
<evidence type="ECO:0000256" key="1">
    <source>
        <dbReference type="SAM" id="MobiDB-lite"/>
    </source>
</evidence>
<dbReference type="Proteomes" id="UP000736335">
    <property type="component" value="Unassembled WGS sequence"/>
</dbReference>
<dbReference type="SMART" id="SM00220">
    <property type="entry name" value="S_TKc"/>
    <property type="match status" value="1"/>
</dbReference>
<dbReference type="AlphaFoldDB" id="A0A9P6H783"/>
<dbReference type="InterPro" id="IPR051681">
    <property type="entry name" value="Ser/Thr_Kinases-Pseudokinases"/>
</dbReference>
<feature type="compositionally biased region" description="Basic and acidic residues" evidence="1">
    <location>
        <begin position="447"/>
        <end position="457"/>
    </location>
</feature>
<feature type="region of interest" description="Disordered" evidence="1">
    <location>
        <begin position="1"/>
        <end position="49"/>
    </location>
</feature>
<dbReference type="EMBL" id="WIUZ02000015">
    <property type="protein sequence ID" value="KAF9780762.1"/>
    <property type="molecule type" value="Genomic_DNA"/>
</dbReference>
<name>A0A9P6H783_9AGAM</name>
<dbReference type="GO" id="GO:0004674">
    <property type="term" value="F:protein serine/threonine kinase activity"/>
    <property type="evidence" value="ECO:0007669"/>
    <property type="project" value="TreeGrafter"/>
</dbReference>
<dbReference type="Gene3D" id="1.10.510.10">
    <property type="entry name" value="Transferase(Phosphotransferase) domain 1"/>
    <property type="match status" value="1"/>
</dbReference>
<evidence type="ECO:0000313" key="3">
    <source>
        <dbReference type="EMBL" id="KAF9780762.1"/>
    </source>
</evidence>
<sequence>MLTPALVIGEHLGSPSSSIHERDKQPEEPAPVDSAAPGPKDLNPVSESPPIFISDSDKRVLQRLFSSSVSQDELLSMITTIVSNVKPTDIAKCLEGADDAQTFIDTIDQALETIRFAPEIRRKCVKSLYKACAGHSLLPRSLHFELPGGTLGDVKYNSGHADVSKREYGGREVAIKALRPRAGVSLQDMTNRFCKEVITWKALQHPNVLPILGVIMTGGQFAMMSEWMTNGNIKEFIAARQDVNRFELLADVARGLVHMHSQGMIHGDLKGANILVDGAGHACLADFGLLKISSDPANATSSNSFLEGGTCRWMGPELFDPKKFGLKDSRPTTSSDCYALGMVVYEVLSGQVPFYRYGDYRAVAKVLGGERPKRPRGAKGRWFRDDIWSLLQKCWMPTPSDRPRIEDVLHLLEGGSRSWTPSQTIADPQTATSSTSDLETSSEDSSDEGRVPSDKVETVGAESLVRQERALEGAAEKERLPVLFQVIFEWTNKQKVLNAAPFFFFDLIWAPMRSDDLRVYAPSKKFSRRGLTSGDPRRW</sequence>
<dbReference type="PANTHER" id="PTHR44329:SF214">
    <property type="entry name" value="PROTEIN KINASE DOMAIN-CONTAINING PROTEIN"/>
    <property type="match status" value="1"/>
</dbReference>
<protein>
    <submittedName>
        <fullName evidence="3">Kinase-like domain-containing protein</fullName>
    </submittedName>
</protein>
<dbReference type="InterPro" id="IPR008271">
    <property type="entry name" value="Ser/Thr_kinase_AS"/>
</dbReference>
<dbReference type="GO" id="GO:0005524">
    <property type="term" value="F:ATP binding"/>
    <property type="evidence" value="ECO:0007669"/>
    <property type="project" value="InterPro"/>
</dbReference>